<evidence type="ECO:0000256" key="1">
    <source>
        <dbReference type="SAM" id="MobiDB-lite"/>
    </source>
</evidence>
<gene>
    <name evidence="2" type="ORF">PCOR1329_LOCUS25930</name>
</gene>
<evidence type="ECO:0000313" key="3">
    <source>
        <dbReference type="Proteomes" id="UP001189429"/>
    </source>
</evidence>
<feature type="compositionally biased region" description="Polar residues" evidence="1">
    <location>
        <begin position="116"/>
        <end position="126"/>
    </location>
</feature>
<organism evidence="2 3">
    <name type="scientific">Prorocentrum cordatum</name>
    <dbReference type="NCBI Taxonomy" id="2364126"/>
    <lineage>
        <taxon>Eukaryota</taxon>
        <taxon>Sar</taxon>
        <taxon>Alveolata</taxon>
        <taxon>Dinophyceae</taxon>
        <taxon>Prorocentrales</taxon>
        <taxon>Prorocentraceae</taxon>
        <taxon>Prorocentrum</taxon>
    </lineage>
</organism>
<dbReference type="EMBL" id="CAUYUJ010009125">
    <property type="protein sequence ID" value="CAK0825924.1"/>
    <property type="molecule type" value="Genomic_DNA"/>
</dbReference>
<protein>
    <submittedName>
        <fullName evidence="2">Uncharacterized protein</fullName>
    </submittedName>
</protein>
<evidence type="ECO:0000313" key="2">
    <source>
        <dbReference type="EMBL" id="CAK0825924.1"/>
    </source>
</evidence>
<accession>A0ABN9S6J1</accession>
<proteinExistence type="predicted"/>
<dbReference type="Proteomes" id="UP001189429">
    <property type="component" value="Unassembled WGS sequence"/>
</dbReference>
<sequence>MPAPGVGDGVGRLGSRALLEKHPWPRVCPPGFSGWPMDGHPESPGRIGQGRFWRLVLLGLLGASFDKACPRTAPSTASSPRESARRVCAGAGRRQRRRAPRPGLLAARPVGAKAPGQQNGSFAKTVSRTGLFRGVAAPEEGQSAPALGAT</sequence>
<comment type="caution">
    <text evidence="2">The sequence shown here is derived from an EMBL/GenBank/DDBJ whole genome shotgun (WGS) entry which is preliminary data.</text>
</comment>
<feature type="region of interest" description="Disordered" evidence="1">
    <location>
        <begin position="70"/>
        <end position="126"/>
    </location>
</feature>
<keyword evidence="3" id="KW-1185">Reference proteome</keyword>
<reference evidence="2" key="1">
    <citation type="submission" date="2023-10" db="EMBL/GenBank/DDBJ databases">
        <authorList>
            <person name="Chen Y."/>
            <person name="Shah S."/>
            <person name="Dougan E. K."/>
            <person name="Thang M."/>
            <person name="Chan C."/>
        </authorList>
    </citation>
    <scope>NUCLEOTIDE SEQUENCE [LARGE SCALE GENOMIC DNA]</scope>
</reference>
<name>A0ABN9S6J1_9DINO</name>